<sequence length="62" mass="7227">KTRLIPGEIHYDKDVRQNVLEACELEKLDQCQEKFSTMKTYGEMCSRRMGRENPIHAKGNSL</sequence>
<accession>A0A444G4U9</accession>
<name>A0A444G4U9_ENSVE</name>
<reference evidence="1 2" key="1">
    <citation type="journal article" date="2014" name="Agronomy (Basel)">
        <title>A Draft Genome Sequence for Ensete ventricosum, the Drought-Tolerant Tree Against Hunger.</title>
        <authorList>
            <person name="Harrison J."/>
            <person name="Moore K.A."/>
            <person name="Paszkiewicz K."/>
            <person name="Jones T."/>
            <person name="Grant M."/>
            <person name="Ambacheew D."/>
            <person name="Muzemil S."/>
            <person name="Studholme D.J."/>
        </authorList>
    </citation>
    <scope>NUCLEOTIDE SEQUENCE [LARGE SCALE GENOMIC DNA]</scope>
</reference>
<proteinExistence type="predicted"/>
<feature type="non-terminal residue" evidence="1">
    <location>
        <position position="1"/>
    </location>
</feature>
<evidence type="ECO:0000313" key="2">
    <source>
        <dbReference type="Proteomes" id="UP000287651"/>
    </source>
</evidence>
<evidence type="ECO:0000313" key="1">
    <source>
        <dbReference type="EMBL" id="RRT34319.1"/>
    </source>
</evidence>
<comment type="caution">
    <text evidence="1">The sequence shown here is derived from an EMBL/GenBank/DDBJ whole genome shotgun (WGS) entry which is preliminary data.</text>
</comment>
<dbReference type="EMBL" id="AMZH03027056">
    <property type="protein sequence ID" value="RRT34319.1"/>
    <property type="molecule type" value="Genomic_DNA"/>
</dbReference>
<dbReference type="AlphaFoldDB" id="A0A444G4U9"/>
<dbReference type="Proteomes" id="UP000287651">
    <property type="component" value="Unassembled WGS sequence"/>
</dbReference>
<gene>
    <name evidence="1" type="ORF">B296_00058011</name>
</gene>
<organism evidence="1 2">
    <name type="scientific">Ensete ventricosum</name>
    <name type="common">Abyssinian banana</name>
    <name type="synonym">Musa ensete</name>
    <dbReference type="NCBI Taxonomy" id="4639"/>
    <lineage>
        <taxon>Eukaryota</taxon>
        <taxon>Viridiplantae</taxon>
        <taxon>Streptophyta</taxon>
        <taxon>Embryophyta</taxon>
        <taxon>Tracheophyta</taxon>
        <taxon>Spermatophyta</taxon>
        <taxon>Magnoliopsida</taxon>
        <taxon>Liliopsida</taxon>
        <taxon>Zingiberales</taxon>
        <taxon>Musaceae</taxon>
        <taxon>Ensete</taxon>
    </lineage>
</organism>
<protein>
    <submittedName>
        <fullName evidence="1">Uncharacterized protein</fullName>
    </submittedName>
</protein>